<organism evidence="2 3">
    <name type="scientific">Cristinia sonorae</name>
    <dbReference type="NCBI Taxonomy" id="1940300"/>
    <lineage>
        <taxon>Eukaryota</taxon>
        <taxon>Fungi</taxon>
        <taxon>Dikarya</taxon>
        <taxon>Basidiomycota</taxon>
        <taxon>Agaricomycotina</taxon>
        <taxon>Agaricomycetes</taxon>
        <taxon>Agaricomycetidae</taxon>
        <taxon>Agaricales</taxon>
        <taxon>Pleurotineae</taxon>
        <taxon>Stephanosporaceae</taxon>
        <taxon>Cristinia</taxon>
    </lineage>
</organism>
<evidence type="ECO:0000313" key="2">
    <source>
        <dbReference type="EMBL" id="KAH8102845.1"/>
    </source>
</evidence>
<protein>
    <submittedName>
        <fullName evidence="2">Uncharacterized protein</fullName>
    </submittedName>
</protein>
<dbReference type="Proteomes" id="UP000813824">
    <property type="component" value="Unassembled WGS sequence"/>
</dbReference>
<sequence length="172" mass="17813">MCVRYRHLNSCSSPSPSPSPFSSVGAVGCSFVSSLSTPIKVFSSRDSTGVSVSDPESNPLRKSSPNARMGDCSNSSTIPLNRLVRRGAVDVVGDTGGMVLNPSDLSRANMSRAMSTVSFPVLFASTGEARSSVSGVTVLLTLGRARRALRPTGPPLRNCSSRLSSAADSSAS</sequence>
<feature type="compositionally biased region" description="Low complexity" evidence="1">
    <location>
        <begin position="155"/>
        <end position="172"/>
    </location>
</feature>
<reference evidence="2" key="1">
    <citation type="journal article" date="2021" name="New Phytol.">
        <title>Evolutionary innovations through gain and loss of genes in the ectomycorrhizal Boletales.</title>
        <authorList>
            <person name="Wu G."/>
            <person name="Miyauchi S."/>
            <person name="Morin E."/>
            <person name="Kuo A."/>
            <person name="Drula E."/>
            <person name="Varga T."/>
            <person name="Kohler A."/>
            <person name="Feng B."/>
            <person name="Cao Y."/>
            <person name="Lipzen A."/>
            <person name="Daum C."/>
            <person name="Hundley H."/>
            <person name="Pangilinan J."/>
            <person name="Johnson J."/>
            <person name="Barry K."/>
            <person name="LaButti K."/>
            <person name="Ng V."/>
            <person name="Ahrendt S."/>
            <person name="Min B."/>
            <person name="Choi I.G."/>
            <person name="Park H."/>
            <person name="Plett J.M."/>
            <person name="Magnuson J."/>
            <person name="Spatafora J.W."/>
            <person name="Nagy L.G."/>
            <person name="Henrissat B."/>
            <person name="Grigoriev I.V."/>
            <person name="Yang Z.L."/>
            <person name="Xu J."/>
            <person name="Martin F.M."/>
        </authorList>
    </citation>
    <scope>NUCLEOTIDE SEQUENCE</scope>
    <source>
        <strain evidence="2">KKN 215</strain>
    </source>
</reference>
<dbReference type="PROSITE" id="PS51257">
    <property type="entry name" value="PROKAR_LIPOPROTEIN"/>
    <property type="match status" value="1"/>
</dbReference>
<name>A0A8K0UTC7_9AGAR</name>
<evidence type="ECO:0000256" key="1">
    <source>
        <dbReference type="SAM" id="MobiDB-lite"/>
    </source>
</evidence>
<evidence type="ECO:0000313" key="3">
    <source>
        <dbReference type="Proteomes" id="UP000813824"/>
    </source>
</evidence>
<dbReference type="AlphaFoldDB" id="A0A8K0UTC7"/>
<gene>
    <name evidence="2" type="ORF">BXZ70DRAFT_753306</name>
</gene>
<keyword evidence="3" id="KW-1185">Reference proteome</keyword>
<dbReference type="EMBL" id="JAEVFJ010000008">
    <property type="protein sequence ID" value="KAH8102845.1"/>
    <property type="molecule type" value="Genomic_DNA"/>
</dbReference>
<feature type="region of interest" description="Disordered" evidence="1">
    <location>
        <begin position="149"/>
        <end position="172"/>
    </location>
</feature>
<feature type="region of interest" description="Disordered" evidence="1">
    <location>
        <begin position="45"/>
        <end position="74"/>
    </location>
</feature>
<proteinExistence type="predicted"/>
<accession>A0A8K0UTC7</accession>
<comment type="caution">
    <text evidence="2">The sequence shown here is derived from an EMBL/GenBank/DDBJ whole genome shotgun (WGS) entry which is preliminary data.</text>
</comment>